<evidence type="ECO:0000313" key="2">
    <source>
        <dbReference type="Proteomes" id="UP001055072"/>
    </source>
</evidence>
<evidence type="ECO:0000313" key="1">
    <source>
        <dbReference type="EMBL" id="KAI0090222.1"/>
    </source>
</evidence>
<protein>
    <submittedName>
        <fullName evidence="1">Ornithine decarboxylase</fullName>
    </submittedName>
</protein>
<keyword evidence="2" id="KW-1185">Reference proteome</keyword>
<accession>A0ACB8U7F3</accession>
<proteinExistence type="predicted"/>
<dbReference type="EMBL" id="MU274908">
    <property type="protein sequence ID" value="KAI0090222.1"/>
    <property type="molecule type" value="Genomic_DNA"/>
</dbReference>
<gene>
    <name evidence="1" type="ORF">BDY19DRAFT_888169</name>
</gene>
<name>A0ACB8U7F3_9APHY</name>
<sequence length="407" mass="44067">MRAIEVAADGEPDAERAFFVADLSYVYRQHIRWKTLLPEVEPFYAVKCNPDPYVLRLLAALGTGFDCASNGEISQVLSLGVDARRVIFANPCKPFSFVRQSAKAGVDMMTFDNTDELYKVARGHPGAKLVVRILTDDSKSLCRLGLKYGAPLVTVPALLAKAKELNLNVIGVSFHVGSGCFDSDAYSDAIARARMAFDMGKAAGYDFSLLDIGGGFEDATFERAASILKQSIQTHFPVREGLRIIAEPGRYYVSRAFNLAVNVIARRAPSAAESGSRETDVDSEQPSIMYYINDGVYGAFNCIMFDHQSPQPYVLSLKGSFHVPASEPLSACSVWGPTCDSIDVVCPVTQLPRSLSVGDWLAFENMGAYTICAASQFNGFQVSNVIYTTGGGFGSAEVREALTSGKA</sequence>
<dbReference type="Proteomes" id="UP001055072">
    <property type="component" value="Unassembled WGS sequence"/>
</dbReference>
<comment type="caution">
    <text evidence="1">The sequence shown here is derived from an EMBL/GenBank/DDBJ whole genome shotgun (WGS) entry which is preliminary data.</text>
</comment>
<reference evidence="1" key="1">
    <citation type="journal article" date="2021" name="Environ. Microbiol.">
        <title>Gene family expansions and transcriptome signatures uncover fungal adaptations to wood decay.</title>
        <authorList>
            <person name="Hage H."/>
            <person name="Miyauchi S."/>
            <person name="Viragh M."/>
            <person name="Drula E."/>
            <person name="Min B."/>
            <person name="Chaduli D."/>
            <person name="Navarro D."/>
            <person name="Favel A."/>
            <person name="Norest M."/>
            <person name="Lesage-Meessen L."/>
            <person name="Balint B."/>
            <person name="Merenyi Z."/>
            <person name="de Eugenio L."/>
            <person name="Morin E."/>
            <person name="Martinez A.T."/>
            <person name="Baldrian P."/>
            <person name="Stursova M."/>
            <person name="Martinez M.J."/>
            <person name="Novotny C."/>
            <person name="Magnuson J.K."/>
            <person name="Spatafora J.W."/>
            <person name="Maurice S."/>
            <person name="Pangilinan J."/>
            <person name="Andreopoulos W."/>
            <person name="LaButti K."/>
            <person name="Hundley H."/>
            <person name="Na H."/>
            <person name="Kuo A."/>
            <person name="Barry K."/>
            <person name="Lipzen A."/>
            <person name="Henrissat B."/>
            <person name="Riley R."/>
            <person name="Ahrendt S."/>
            <person name="Nagy L.G."/>
            <person name="Grigoriev I.V."/>
            <person name="Martin F."/>
            <person name="Rosso M.N."/>
        </authorList>
    </citation>
    <scope>NUCLEOTIDE SEQUENCE</scope>
    <source>
        <strain evidence="1">CBS 384.51</strain>
    </source>
</reference>
<organism evidence="1 2">
    <name type="scientific">Irpex rosettiformis</name>
    <dbReference type="NCBI Taxonomy" id="378272"/>
    <lineage>
        <taxon>Eukaryota</taxon>
        <taxon>Fungi</taxon>
        <taxon>Dikarya</taxon>
        <taxon>Basidiomycota</taxon>
        <taxon>Agaricomycotina</taxon>
        <taxon>Agaricomycetes</taxon>
        <taxon>Polyporales</taxon>
        <taxon>Irpicaceae</taxon>
        <taxon>Irpex</taxon>
    </lineage>
</organism>